<comment type="similarity">
    <text evidence="1">Belongs to the membrane fusion protein (MFP) (TC 8.A.1) family.</text>
</comment>
<dbReference type="PANTHER" id="PTHR30469">
    <property type="entry name" value="MULTIDRUG RESISTANCE PROTEIN MDTA"/>
    <property type="match status" value="1"/>
</dbReference>
<proteinExistence type="inferred from homology"/>
<keyword evidence="2" id="KW-0175">Coiled coil</keyword>
<evidence type="ECO:0000259" key="5">
    <source>
        <dbReference type="Pfam" id="PF25917"/>
    </source>
</evidence>
<dbReference type="GO" id="GO:1990281">
    <property type="term" value="C:efflux pump complex"/>
    <property type="evidence" value="ECO:0007669"/>
    <property type="project" value="TreeGrafter"/>
</dbReference>
<feature type="domain" description="CusB-like beta-barrel" evidence="6">
    <location>
        <begin position="230"/>
        <end position="302"/>
    </location>
</feature>
<dbReference type="PANTHER" id="PTHR30469:SF20">
    <property type="entry name" value="EFFLUX RND TRANSPORTER PERIPLASMIC ADAPTOR SUBUNIT"/>
    <property type="match status" value="1"/>
</dbReference>
<evidence type="ECO:0000313" key="9">
    <source>
        <dbReference type="Proteomes" id="UP000697710"/>
    </source>
</evidence>
<dbReference type="Pfam" id="PF25917">
    <property type="entry name" value="BSH_RND"/>
    <property type="match status" value="1"/>
</dbReference>
<dbReference type="SUPFAM" id="SSF111369">
    <property type="entry name" value="HlyD-like secretion proteins"/>
    <property type="match status" value="1"/>
</dbReference>
<evidence type="ECO:0000259" key="4">
    <source>
        <dbReference type="Pfam" id="PF25876"/>
    </source>
</evidence>
<evidence type="ECO:0000256" key="3">
    <source>
        <dbReference type="SAM" id="MobiDB-lite"/>
    </source>
</evidence>
<feature type="domain" description="Multidrug resistance protein MdtA-like alpha-helical hairpin" evidence="4">
    <location>
        <begin position="123"/>
        <end position="192"/>
    </location>
</feature>
<feature type="coiled-coil region" evidence="2">
    <location>
        <begin position="123"/>
        <end position="150"/>
    </location>
</feature>
<feature type="region of interest" description="Disordered" evidence="3">
    <location>
        <begin position="1"/>
        <end position="21"/>
    </location>
</feature>
<dbReference type="Pfam" id="PF25954">
    <property type="entry name" value="Beta-barrel_RND_2"/>
    <property type="match status" value="1"/>
</dbReference>
<dbReference type="Gene3D" id="2.40.50.100">
    <property type="match status" value="1"/>
</dbReference>
<evidence type="ECO:0000256" key="1">
    <source>
        <dbReference type="ARBA" id="ARBA00009477"/>
    </source>
</evidence>
<evidence type="ECO:0000259" key="7">
    <source>
        <dbReference type="Pfam" id="PF25989"/>
    </source>
</evidence>
<dbReference type="Gene3D" id="2.40.30.170">
    <property type="match status" value="1"/>
</dbReference>
<dbReference type="NCBIfam" id="TIGR01730">
    <property type="entry name" value="RND_mfp"/>
    <property type="match status" value="1"/>
</dbReference>
<accession>A0A956RP28</accession>
<dbReference type="AlphaFoldDB" id="A0A956RP28"/>
<reference evidence="8" key="2">
    <citation type="journal article" date="2021" name="Microbiome">
        <title>Successional dynamics and alternative stable states in a saline activated sludge microbial community over 9 years.</title>
        <authorList>
            <person name="Wang Y."/>
            <person name="Ye J."/>
            <person name="Ju F."/>
            <person name="Liu L."/>
            <person name="Boyd J.A."/>
            <person name="Deng Y."/>
            <person name="Parks D.H."/>
            <person name="Jiang X."/>
            <person name="Yin X."/>
            <person name="Woodcroft B.J."/>
            <person name="Tyson G.W."/>
            <person name="Hugenholtz P."/>
            <person name="Polz M.F."/>
            <person name="Zhang T."/>
        </authorList>
    </citation>
    <scope>NUCLEOTIDE SEQUENCE</scope>
    <source>
        <strain evidence="8">HKST-UBA01</strain>
    </source>
</reference>
<reference evidence="8" key="1">
    <citation type="submission" date="2020-04" db="EMBL/GenBank/DDBJ databases">
        <authorList>
            <person name="Zhang T."/>
        </authorList>
    </citation>
    <scope>NUCLEOTIDE SEQUENCE</scope>
    <source>
        <strain evidence="8">HKST-UBA01</strain>
    </source>
</reference>
<feature type="region of interest" description="Disordered" evidence="3">
    <location>
        <begin position="393"/>
        <end position="420"/>
    </location>
</feature>
<evidence type="ECO:0000313" key="8">
    <source>
        <dbReference type="EMBL" id="MCA9728141.1"/>
    </source>
</evidence>
<dbReference type="Pfam" id="PF25989">
    <property type="entry name" value="YknX_C"/>
    <property type="match status" value="1"/>
</dbReference>
<dbReference type="Gene3D" id="1.10.287.470">
    <property type="entry name" value="Helix hairpin bin"/>
    <property type="match status" value="1"/>
</dbReference>
<dbReference type="Proteomes" id="UP000697710">
    <property type="component" value="Unassembled WGS sequence"/>
</dbReference>
<dbReference type="InterPro" id="IPR058637">
    <property type="entry name" value="YknX-like_C"/>
</dbReference>
<protein>
    <submittedName>
        <fullName evidence="8">Efflux RND transporter periplasmic adaptor subunit</fullName>
    </submittedName>
</protein>
<dbReference type="InterPro" id="IPR058625">
    <property type="entry name" value="MdtA-like_BSH"/>
</dbReference>
<gene>
    <name evidence="8" type="ORF">KC729_10690</name>
</gene>
<dbReference type="InterPro" id="IPR058792">
    <property type="entry name" value="Beta-barrel_RND_2"/>
</dbReference>
<organism evidence="8 9">
    <name type="scientific">Eiseniibacteriota bacterium</name>
    <dbReference type="NCBI Taxonomy" id="2212470"/>
    <lineage>
        <taxon>Bacteria</taxon>
        <taxon>Candidatus Eiseniibacteriota</taxon>
    </lineage>
</organism>
<feature type="domain" description="Multidrug resistance protein MdtA-like barrel-sandwich hybrid" evidence="5">
    <location>
        <begin position="89"/>
        <end position="222"/>
    </location>
</feature>
<dbReference type="GO" id="GO:0015562">
    <property type="term" value="F:efflux transmembrane transporter activity"/>
    <property type="evidence" value="ECO:0007669"/>
    <property type="project" value="TreeGrafter"/>
</dbReference>
<dbReference type="InterPro" id="IPR006143">
    <property type="entry name" value="RND_pump_MFP"/>
</dbReference>
<dbReference type="Gene3D" id="2.40.420.20">
    <property type="match status" value="1"/>
</dbReference>
<evidence type="ECO:0000256" key="2">
    <source>
        <dbReference type="SAM" id="Coils"/>
    </source>
</evidence>
<feature type="domain" description="YknX-like C-terminal permuted SH3-like" evidence="7">
    <location>
        <begin position="312"/>
        <end position="383"/>
    </location>
</feature>
<comment type="caution">
    <text evidence="8">The sequence shown here is derived from an EMBL/GenBank/DDBJ whole genome shotgun (WGS) entry which is preliminary data.</text>
</comment>
<dbReference type="InterPro" id="IPR058624">
    <property type="entry name" value="MdtA-like_HH"/>
</dbReference>
<sequence length="420" mass="43299">MKPNLDRARAWPVTPGTKGRRAVPRGVAWPGALLGVVALLCVGCGGSEEDAAPVIRPVRYQTIFSTGGARTRSFSGLSRASVESRLSFKVPGTVTRVAVSVGDHVKSGQLIADMDPKDYRLQKEEAEASLRRQQAQARNAQADYDRVRALYENGHASLGDLDAARAGSETAAAAVRASEKGLELAVSQLGYTRLTAPVDGAIAAVNVEANENVQAGQTVVVLTSGSTPEVQVAMPEVLIGEVTEGDSVLVTFDAMPGRGFPAVVTEVGVASTGMATTFPVTVRLGESGKDVRAGMAAEVAFRFASSDGKNRIVVPPVAVGEDREGRFAFVVADVKDGTGVARRVPVRTGDLTSEGLEVVEGLSDGDLLVTAGVNRITDGQAVRLLGLTRAGSDEAGEAHAGADGAAGDERSPAGAAGSGR</sequence>
<dbReference type="Pfam" id="PF25876">
    <property type="entry name" value="HH_MFP_RND"/>
    <property type="match status" value="1"/>
</dbReference>
<name>A0A956RP28_UNCEI</name>
<evidence type="ECO:0000259" key="6">
    <source>
        <dbReference type="Pfam" id="PF25954"/>
    </source>
</evidence>
<dbReference type="EMBL" id="JAGQHR010000308">
    <property type="protein sequence ID" value="MCA9728141.1"/>
    <property type="molecule type" value="Genomic_DNA"/>
</dbReference>